<evidence type="ECO:0000313" key="1">
    <source>
        <dbReference type="EMBL" id="QXH49183.1"/>
    </source>
</evidence>
<keyword evidence="2" id="KW-1185">Reference proteome</keyword>
<evidence type="ECO:0008006" key="3">
    <source>
        <dbReference type="Google" id="ProtNLM"/>
    </source>
</evidence>
<reference evidence="1" key="1">
    <citation type="journal article" date="2021" name="Microorganisms">
        <title>The Ever-Expanding Pseudomonas Genus: Description of 43 New Species and Partition of the Pseudomonas putida Group.</title>
        <authorList>
            <person name="Girard L."/>
            <person name="Lood C."/>
            <person name="Hofte M."/>
            <person name="Vandamme P."/>
            <person name="Rokni-Zadeh H."/>
            <person name="van Noort V."/>
            <person name="Lavigne R."/>
            <person name="De Mot R."/>
        </authorList>
    </citation>
    <scope>NUCLEOTIDE SEQUENCE</scope>
    <source>
        <strain evidence="1">COW40</strain>
    </source>
</reference>
<dbReference type="InterPro" id="IPR045646">
    <property type="entry name" value="DUF6402"/>
</dbReference>
<organism evidence="1 2">
    <name type="scientific">Pseudomonas fakonensis</name>
    <dbReference type="NCBI Taxonomy" id="2842355"/>
    <lineage>
        <taxon>Bacteria</taxon>
        <taxon>Pseudomonadati</taxon>
        <taxon>Pseudomonadota</taxon>
        <taxon>Gammaproteobacteria</taxon>
        <taxon>Pseudomonadales</taxon>
        <taxon>Pseudomonadaceae</taxon>
        <taxon>Pseudomonas</taxon>
    </lineage>
</organism>
<name>A0ABX8N0D3_9PSED</name>
<dbReference type="Pfam" id="PF19940">
    <property type="entry name" value="DUF6402"/>
    <property type="match status" value="1"/>
</dbReference>
<dbReference type="Proteomes" id="UP001046350">
    <property type="component" value="Chromosome"/>
</dbReference>
<dbReference type="EMBL" id="CP077076">
    <property type="protein sequence ID" value="QXH49183.1"/>
    <property type="molecule type" value="Genomic_DNA"/>
</dbReference>
<accession>A0ABX8N0D3</accession>
<sequence>MTTNVEAALTPPADGEGHKVEVKAFRVSDIPDAMALKGWTQAEQIMRRWFTGAPYVMTKAVKKGDKKASELPAEQVMTDLPFEWLFTGSARVKPVVDDVVAKLKRVNNYNALVGRVLTSSPIEKQLSNGLVQLMRRLSKLGAIDLEQGQLRNCYFDFSAKSAIELDECAQFNYLTVGTTPKEQAIDAMDDVYGALGGFAIKIAATSMWTVREPGVPAKIVIDEIGLYVRDTYDFLNSGGEDQFLGYWNATDVRDATGVLARPAQRYTDLKASTSPRIEDQGKTFYRVTNDSFNQYRALHNKGGDFLIFSTVHKVKVDIEIPIGKIDIAEFVDRSGGAK</sequence>
<proteinExistence type="predicted"/>
<gene>
    <name evidence="1" type="ORF">KSS94_14600</name>
</gene>
<evidence type="ECO:0000313" key="2">
    <source>
        <dbReference type="Proteomes" id="UP001046350"/>
    </source>
</evidence>
<protein>
    <recommendedName>
        <fullName evidence="3">Phage major capsid protein E</fullName>
    </recommendedName>
</protein>
<dbReference type="RefSeq" id="WP_217838807.1">
    <property type="nucleotide sequence ID" value="NZ_CP077076.1"/>
</dbReference>